<protein>
    <recommendedName>
        <fullName evidence="3">DUF2764 family protein</fullName>
    </recommendedName>
</protein>
<proteinExistence type="predicted"/>
<evidence type="ECO:0000313" key="2">
    <source>
        <dbReference type="Proteomes" id="UP001060414"/>
    </source>
</evidence>
<dbReference type="EMBL" id="CP092109">
    <property type="protein sequence ID" value="UWZ80524.1"/>
    <property type="molecule type" value="Genomic_DNA"/>
</dbReference>
<evidence type="ECO:0000313" key="1">
    <source>
        <dbReference type="EMBL" id="UWZ80524.1"/>
    </source>
</evidence>
<reference evidence="1" key="1">
    <citation type="journal article" date="2022" name="Environ. Microbiol.">
        <title>Geoalkalibacter halelectricus SAP #1 sp. nov. possessing extracellular electron transfer and mineral#reducing capabilities from a haloalkaline environment.</title>
        <authorList>
            <person name="Yadav S."/>
            <person name="Singh R."/>
            <person name="Sundharam S.S."/>
            <person name="Chaudhary S."/>
            <person name="Krishnamurthi S."/>
            <person name="Patil S.A."/>
        </authorList>
    </citation>
    <scope>NUCLEOTIDE SEQUENCE</scope>
    <source>
        <strain evidence="1">SAP-1</strain>
    </source>
</reference>
<keyword evidence="2" id="KW-1185">Reference proteome</keyword>
<dbReference type="Proteomes" id="UP001060414">
    <property type="component" value="Chromosome"/>
</dbReference>
<gene>
    <name evidence="1" type="ORF">L9S41_03770</name>
</gene>
<dbReference type="RefSeq" id="WP_260748880.1">
    <property type="nucleotide sequence ID" value="NZ_CP092109.1"/>
</dbReference>
<sequence>MAVAEPYTMLLASLPHLPAPGSVKQLPISRLQLKNRLKWLTPEDQRRLHAMDIALHWAHLSVDLSDAQMLQRAQGALEQIGSAFLYPIVLERLEMRTFAAALRRRRRNQPPRPDEPWGVGRFVRQIETHFHEPAFGLGHLYPWIAQAHQHLQDNEPMALENLLIMESWKQLNRVDDRHGFGFDAVALYTLRWEILHRFIHRDTEKALTHFDTLVSHALEASPVSLEALT</sequence>
<organism evidence="1 2">
    <name type="scientific">Geoalkalibacter halelectricus</name>
    <dbReference type="NCBI Taxonomy" id="2847045"/>
    <lineage>
        <taxon>Bacteria</taxon>
        <taxon>Pseudomonadati</taxon>
        <taxon>Thermodesulfobacteriota</taxon>
        <taxon>Desulfuromonadia</taxon>
        <taxon>Desulfuromonadales</taxon>
        <taxon>Geoalkalibacteraceae</taxon>
        <taxon>Geoalkalibacter</taxon>
    </lineage>
</organism>
<accession>A0ABY5ZS62</accession>
<evidence type="ECO:0008006" key="3">
    <source>
        <dbReference type="Google" id="ProtNLM"/>
    </source>
</evidence>
<name>A0ABY5ZS62_9BACT</name>